<feature type="transmembrane region" description="Helical" evidence="1">
    <location>
        <begin position="134"/>
        <end position="157"/>
    </location>
</feature>
<comment type="caution">
    <text evidence="2">The sequence shown here is derived from an EMBL/GenBank/DDBJ whole genome shotgun (WGS) entry which is preliminary data.</text>
</comment>
<organism evidence="2 3">
    <name type="scientific">Robinsoniella peoriensis</name>
    <dbReference type="NCBI Taxonomy" id="180332"/>
    <lineage>
        <taxon>Bacteria</taxon>
        <taxon>Bacillati</taxon>
        <taxon>Bacillota</taxon>
        <taxon>Clostridia</taxon>
        <taxon>Lachnospirales</taxon>
        <taxon>Lachnospiraceae</taxon>
        <taxon>Robinsoniella</taxon>
    </lineage>
</organism>
<dbReference type="InterPro" id="IPR010380">
    <property type="entry name" value="DUF975"/>
</dbReference>
<evidence type="ECO:0000313" key="3">
    <source>
        <dbReference type="Proteomes" id="UP000306509"/>
    </source>
</evidence>
<dbReference type="Pfam" id="PF06161">
    <property type="entry name" value="DUF975"/>
    <property type="match status" value="1"/>
</dbReference>
<dbReference type="EMBL" id="QGQD01000074">
    <property type="protein sequence ID" value="TLC99204.1"/>
    <property type="molecule type" value="Genomic_DNA"/>
</dbReference>
<gene>
    <name evidence="2" type="ORF">DSM106044_03982</name>
</gene>
<keyword evidence="1" id="KW-0812">Transmembrane</keyword>
<feature type="transmembrane region" description="Helical" evidence="1">
    <location>
        <begin position="55"/>
        <end position="83"/>
    </location>
</feature>
<feature type="transmembrane region" description="Helical" evidence="1">
    <location>
        <begin position="20"/>
        <end position="43"/>
    </location>
</feature>
<dbReference type="AlphaFoldDB" id="A0A4U8Q378"/>
<feature type="transmembrane region" description="Helical" evidence="1">
    <location>
        <begin position="104"/>
        <end position="128"/>
    </location>
</feature>
<keyword evidence="1" id="KW-1133">Transmembrane helix</keyword>
<protein>
    <submittedName>
        <fullName evidence="2">Putative integral membrane protein</fullName>
    </submittedName>
</protein>
<keyword evidence="3" id="KW-1185">Reference proteome</keyword>
<sequence>MKRSSSELKSIAKGKLLGNYSVPMGAVIIFFVITFIITFFSTFTLLRTFTTSGLIVSYLCEFIVSILLGVLSAGMSSLFLNLCRNKEYKIGDILYGFRNYPDHVIAILILLFLMVLACFLPVILLAVLSKALDLLVLDLLLILFEVIGVVASIFLMLSYSQAVYLYIDDPHMKVMDALRESKEMMRGNKGRLFYLIISFIGLLLLSVLSCYIGLLWIAPYMNTTLTLFYMDLRGELPPAAMN</sequence>
<dbReference type="OrthoDB" id="9784844at2"/>
<feature type="transmembrane region" description="Helical" evidence="1">
    <location>
        <begin position="192"/>
        <end position="218"/>
    </location>
</feature>
<dbReference type="RefSeq" id="WP_027296420.1">
    <property type="nucleotide sequence ID" value="NZ_CABMJZ010000098.1"/>
</dbReference>
<dbReference type="Proteomes" id="UP000306509">
    <property type="component" value="Unassembled WGS sequence"/>
</dbReference>
<evidence type="ECO:0000313" key="2">
    <source>
        <dbReference type="EMBL" id="TLC99204.1"/>
    </source>
</evidence>
<evidence type="ECO:0000256" key="1">
    <source>
        <dbReference type="SAM" id="Phobius"/>
    </source>
</evidence>
<reference evidence="2 3" key="1">
    <citation type="journal article" date="2019" name="Anaerobe">
        <title>Detection of Robinsoniella peoriensis in multiple bone samples of a trauma patient.</title>
        <authorList>
            <person name="Schrottner P."/>
            <person name="Hartwich K."/>
            <person name="Bunk B."/>
            <person name="Schober I."/>
            <person name="Helbig S."/>
            <person name="Rudolph W.W."/>
            <person name="Gunzer F."/>
        </authorList>
    </citation>
    <scope>NUCLEOTIDE SEQUENCE [LARGE SCALE GENOMIC DNA]</scope>
    <source>
        <strain evidence="2 3">DSM 106044</strain>
    </source>
</reference>
<keyword evidence="1" id="KW-0472">Membrane</keyword>
<dbReference type="PANTHER" id="PTHR40076">
    <property type="entry name" value="MEMBRANE PROTEIN-RELATED"/>
    <property type="match status" value="1"/>
</dbReference>
<proteinExistence type="predicted"/>
<dbReference type="STRING" id="180332.GCA_000797495_01821"/>
<dbReference type="PANTHER" id="PTHR40076:SF1">
    <property type="entry name" value="MEMBRANE PROTEIN"/>
    <property type="match status" value="1"/>
</dbReference>
<name>A0A4U8Q378_9FIRM</name>
<accession>A0A4U8Q378</accession>